<keyword evidence="7" id="KW-1185">Reference proteome</keyword>
<dbReference type="InterPro" id="IPR005119">
    <property type="entry name" value="LysR_subst-bd"/>
</dbReference>
<dbReference type="Gene3D" id="1.10.10.10">
    <property type="entry name" value="Winged helix-like DNA-binding domain superfamily/Winged helix DNA-binding domain"/>
    <property type="match status" value="1"/>
</dbReference>
<dbReference type="PROSITE" id="PS50931">
    <property type="entry name" value="HTH_LYSR"/>
    <property type="match status" value="1"/>
</dbReference>
<dbReference type="PANTHER" id="PTHR30126">
    <property type="entry name" value="HTH-TYPE TRANSCRIPTIONAL REGULATOR"/>
    <property type="match status" value="1"/>
</dbReference>
<evidence type="ECO:0000256" key="1">
    <source>
        <dbReference type="ARBA" id="ARBA00009437"/>
    </source>
</evidence>
<comment type="caution">
    <text evidence="6">The sequence shown here is derived from an EMBL/GenBank/DDBJ whole genome shotgun (WGS) entry which is preliminary data.</text>
</comment>
<protein>
    <submittedName>
        <fullName evidence="6">LysR family transcriptional regulator</fullName>
    </submittedName>
</protein>
<dbReference type="PRINTS" id="PR00039">
    <property type="entry name" value="HTHLYSR"/>
</dbReference>
<keyword evidence="4" id="KW-0804">Transcription</keyword>
<evidence type="ECO:0000313" key="6">
    <source>
        <dbReference type="EMBL" id="TXK81151.1"/>
    </source>
</evidence>
<dbReference type="Pfam" id="PF00126">
    <property type="entry name" value="HTH_1"/>
    <property type="match status" value="1"/>
</dbReference>
<evidence type="ECO:0000256" key="2">
    <source>
        <dbReference type="ARBA" id="ARBA00023015"/>
    </source>
</evidence>
<evidence type="ECO:0000313" key="7">
    <source>
        <dbReference type="Proteomes" id="UP000321814"/>
    </source>
</evidence>
<proteinExistence type="inferred from homology"/>
<dbReference type="GO" id="GO:0000976">
    <property type="term" value="F:transcription cis-regulatory region binding"/>
    <property type="evidence" value="ECO:0007669"/>
    <property type="project" value="TreeGrafter"/>
</dbReference>
<dbReference type="SUPFAM" id="SSF53850">
    <property type="entry name" value="Periplasmic binding protein-like II"/>
    <property type="match status" value="1"/>
</dbReference>
<dbReference type="InterPro" id="IPR036390">
    <property type="entry name" value="WH_DNA-bd_sf"/>
</dbReference>
<dbReference type="AlphaFoldDB" id="A0A5C8LV62"/>
<dbReference type="OrthoDB" id="9771171at2"/>
<gene>
    <name evidence="6" type="ORF">FU839_08510</name>
</gene>
<evidence type="ECO:0000259" key="5">
    <source>
        <dbReference type="PROSITE" id="PS50931"/>
    </source>
</evidence>
<dbReference type="InterPro" id="IPR036388">
    <property type="entry name" value="WH-like_DNA-bd_sf"/>
</dbReference>
<comment type="similarity">
    <text evidence="1">Belongs to the LysR transcriptional regulatory family.</text>
</comment>
<feature type="domain" description="HTH lysR-type" evidence="5">
    <location>
        <begin position="23"/>
        <end position="80"/>
    </location>
</feature>
<dbReference type="EMBL" id="VRLR01000004">
    <property type="protein sequence ID" value="TXK81151.1"/>
    <property type="molecule type" value="Genomic_DNA"/>
</dbReference>
<accession>A0A5C8LV62</accession>
<dbReference type="Gene3D" id="3.40.190.290">
    <property type="match status" value="1"/>
</dbReference>
<dbReference type="Proteomes" id="UP000321814">
    <property type="component" value="Unassembled WGS sequence"/>
</dbReference>
<name>A0A5C8LV62_9GAMM</name>
<dbReference type="PANTHER" id="PTHR30126:SF94">
    <property type="entry name" value="LYSR FAMILY TRANSCRIPTIONAL REGULATOR"/>
    <property type="match status" value="1"/>
</dbReference>
<keyword evidence="3" id="KW-0238">DNA-binding</keyword>
<dbReference type="GO" id="GO:0003700">
    <property type="term" value="F:DNA-binding transcription factor activity"/>
    <property type="evidence" value="ECO:0007669"/>
    <property type="project" value="InterPro"/>
</dbReference>
<sequence>MANKNKNNGFILFLRLDKQMNYPSPRHWLLLDAICRQHSLTKAADLLALSQSAASQALKELEQRLGQPLFLRQGRQLIPTQHTLDLLPRLQVFLDLQQELVSSEPDKGELRLVASETVGCYLLPALLAQFTRLYPQIDFKLRLCNSSEVLQLMHQQQAQLGFVEGPVLSAEFHIQHWRQDLTVLFGHPKLHQHLSTEQLLTQRWIVREPGSGTRAVLEHELARLQWTPQHLLELERPEAIKQAVKQGLGIGCLPLLAVQDEINAGQLVLLQSPLQLQRHFRLVQHKNYQPPVLQKFLHFLQQE</sequence>
<organism evidence="6 7">
    <name type="scientific">Rheinheimera tangshanensis</name>
    <dbReference type="NCBI Taxonomy" id="400153"/>
    <lineage>
        <taxon>Bacteria</taxon>
        <taxon>Pseudomonadati</taxon>
        <taxon>Pseudomonadota</taxon>
        <taxon>Gammaproteobacteria</taxon>
        <taxon>Chromatiales</taxon>
        <taxon>Chromatiaceae</taxon>
        <taxon>Rheinheimera</taxon>
    </lineage>
</organism>
<dbReference type="Pfam" id="PF03466">
    <property type="entry name" value="LysR_substrate"/>
    <property type="match status" value="1"/>
</dbReference>
<evidence type="ECO:0000256" key="3">
    <source>
        <dbReference type="ARBA" id="ARBA00023125"/>
    </source>
</evidence>
<keyword evidence="2" id="KW-0805">Transcription regulation</keyword>
<dbReference type="SUPFAM" id="SSF46785">
    <property type="entry name" value="Winged helix' DNA-binding domain"/>
    <property type="match status" value="1"/>
</dbReference>
<dbReference type="InterPro" id="IPR000847">
    <property type="entry name" value="LysR_HTH_N"/>
</dbReference>
<reference evidence="6 7" key="1">
    <citation type="submission" date="2019-08" db="EMBL/GenBank/DDBJ databases">
        <title>Draft genome analysis of Rheinheimera tangshanensis isolated from the roots of fresh rice plants (Oryza sativa).</title>
        <authorList>
            <person name="Yu Q."/>
            <person name="Qi Y."/>
            <person name="Zhang H."/>
            <person name="Pu J."/>
        </authorList>
    </citation>
    <scope>NUCLEOTIDE SEQUENCE [LARGE SCALE GENOMIC DNA]</scope>
    <source>
        <strain evidence="6 7">JA3-B52</strain>
    </source>
</reference>
<evidence type="ECO:0000256" key="4">
    <source>
        <dbReference type="ARBA" id="ARBA00023163"/>
    </source>
</evidence>